<accession>A0A0V0SFM0</accession>
<dbReference type="Proteomes" id="UP000054630">
    <property type="component" value="Unassembled WGS sequence"/>
</dbReference>
<organism evidence="1 2">
    <name type="scientific">Trichinella nelsoni</name>
    <dbReference type="NCBI Taxonomy" id="6336"/>
    <lineage>
        <taxon>Eukaryota</taxon>
        <taxon>Metazoa</taxon>
        <taxon>Ecdysozoa</taxon>
        <taxon>Nematoda</taxon>
        <taxon>Enoplea</taxon>
        <taxon>Dorylaimia</taxon>
        <taxon>Trichinellida</taxon>
        <taxon>Trichinellidae</taxon>
        <taxon>Trichinella</taxon>
    </lineage>
</organism>
<evidence type="ECO:0000313" key="2">
    <source>
        <dbReference type="Proteomes" id="UP000054630"/>
    </source>
</evidence>
<sequence>MSSKAGDLWAVSSILSVRRWDSSVCSAAIAQNNFRSTTVSLLESEIGTFDKAALWTDISMIW</sequence>
<evidence type="ECO:0000313" key="1">
    <source>
        <dbReference type="EMBL" id="KRX25616.1"/>
    </source>
</evidence>
<proteinExistence type="predicted"/>
<protein>
    <submittedName>
        <fullName evidence="1">Uncharacterized protein</fullName>
    </submittedName>
</protein>
<keyword evidence="2" id="KW-1185">Reference proteome</keyword>
<reference evidence="1 2" key="1">
    <citation type="submission" date="2015-01" db="EMBL/GenBank/DDBJ databases">
        <title>Evolution of Trichinella species and genotypes.</title>
        <authorList>
            <person name="Korhonen P.K."/>
            <person name="Edoardo P."/>
            <person name="Giuseppe L.R."/>
            <person name="Gasser R.B."/>
        </authorList>
    </citation>
    <scope>NUCLEOTIDE SEQUENCE [LARGE SCALE GENOMIC DNA]</scope>
    <source>
        <strain evidence="1">ISS37</strain>
    </source>
</reference>
<name>A0A0V0SFM0_9BILA</name>
<comment type="caution">
    <text evidence="1">The sequence shown here is derived from an EMBL/GenBank/DDBJ whole genome shotgun (WGS) entry which is preliminary data.</text>
</comment>
<dbReference type="AlphaFoldDB" id="A0A0V0SFM0"/>
<gene>
    <name evidence="1" type="ORF">T07_3003</name>
</gene>
<dbReference type="EMBL" id="JYDL01000011">
    <property type="protein sequence ID" value="KRX25616.1"/>
    <property type="molecule type" value="Genomic_DNA"/>
</dbReference>